<evidence type="ECO:0000256" key="1">
    <source>
        <dbReference type="SAM" id="Phobius"/>
    </source>
</evidence>
<protein>
    <submittedName>
        <fullName evidence="2">Uncharacterized protein</fullName>
    </submittedName>
</protein>
<feature type="transmembrane region" description="Helical" evidence="1">
    <location>
        <begin position="5"/>
        <end position="24"/>
    </location>
</feature>
<proteinExistence type="predicted"/>
<dbReference type="STRING" id="1434701.SAMN05443634_11610"/>
<keyword evidence="1" id="KW-1133">Transmembrane helix</keyword>
<feature type="transmembrane region" description="Helical" evidence="1">
    <location>
        <begin position="44"/>
        <end position="65"/>
    </location>
</feature>
<dbReference type="AlphaFoldDB" id="A0A1M7CXU1"/>
<dbReference type="Proteomes" id="UP000184120">
    <property type="component" value="Unassembled WGS sequence"/>
</dbReference>
<evidence type="ECO:0000313" key="2">
    <source>
        <dbReference type="EMBL" id="SHL72086.1"/>
    </source>
</evidence>
<gene>
    <name evidence="2" type="ORF">SAMN05443634_11610</name>
</gene>
<dbReference type="EMBL" id="FRBH01000016">
    <property type="protein sequence ID" value="SHL72086.1"/>
    <property type="molecule type" value="Genomic_DNA"/>
</dbReference>
<keyword evidence="1" id="KW-0812">Transmembrane</keyword>
<reference evidence="3" key="1">
    <citation type="submission" date="2016-11" db="EMBL/GenBank/DDBJ databases">
        <authorList>
            <person name="Varghese N."/>
            <person name="Submissions S."/>
        </authorList>
    </citation>
    <scope>NUCLEOTIDE SEQUENCE [LARGE SCALE GENOMIC DNA]</scope>
    <source>
        <strain evidence="3">DSM 27989</strain>
    </source>
</reference>
<sequence length="66" mass="7967">MRKYIIPTIISTIVFLIIIRPGVFNLLPYTIHEFLFRNIIDESLFIYTFDSIFSIIIWIIIYKILK</sequence>
<organism evidence="2 3">
    <name type="scientific">Chishuiella changwenlii</name>
    <dbReference type="NCBI Taxonomy" id="1434701"/>
    <lineage>
        <taxon>Bacteria</taxon>
        <taxon>Pseudomonadati</taxon>
        <taxon>Bacteroidota</taxon>
        <taxon>Flavobacteriia</taxon>
        <taxon>Flavobacteriales</taxon>
        <taxon>Weeksellaceae</taxon>
        <taxon>Chishuiella</taxon>
    </lineage>
</organism>
<accession>A0A1M7CXU1</accession>
<evidence type="ECO:0000313" key="3">
    <source>
        <dbReference type="Proteomes" id="UP000184120"/>
    </source>
</evidence>
<keyword evidence="1" id="KW-0472">Membrane</keyword>
<name>A0A1M7CXU1_9FLAO</name>